<dbReference type="InterPro" id="IPR024990">
    <property type="entry name" value="Apc1"/>
</dbReference>
<organism evidence="5 6">
    <name type="scientific">Plasmodium falciparum Tanzania</name>
    <name type="common">2000708</name>
    <dbReference type="NCBI Taxonomy" id="1036725"/>
    <lineage>
        <taxon>Eukaryota</taxon>
        <taxon>Sar</taxon>
        <taxon>Alveolata</taxon>
        <taxon>Apicomplexa</taxon>
        <taxon>Aconoidasida</taxon>
        <taxon>Haemosporida</taxon>
        <taxon>Plasmodiidae</taxon>
        <taxon>Plasmodium</taxon>
        <taxon>Plasmodium (Laverania)</taxon>
    </lineage>
</organism>
<protein>
    <submittedName>
        <fullName evidence="5">Uncharacterized protein</fullName>
    </submittedName>
</protein>
<dbReference type="AlphaFoldDB" id="A0A024VY74"/>
<evidence type="ECO:0000256" key="4">
    <source>
        <dbReference type="SAM" id="MobiDB-lite"/>
    </source>
</evidence>
<dbReference type="EMBL" id="KI927030">
    <property type="protein sequence ID" value="ETW32846.1"/>
    <property type="molecule type" value="Genomic_DNA"/>
</dbReference>
<dbReference type="GO" id="GO:0007091">
    <property type="term" value="P:metaphase/anaphase transition of mitotic cell cycle"/>
    <property type="evidence" value="ECO:0007669"/>
    <property type="project" value="TreeGrafter"/>
</dbReference>
<dbReference type="GO" id="GO:0070979">
    <property type="term" value="P:protein K11-linked ubiquitination"/>
    <property type="evidence" value="ECO:0007669"/>
    <property type="project" value="TreeGrafter"/>
</dbReference>
<feature type="compositionally biased region" description="Low complexity" evidence="4">
    <location>
        <begin position="287"/>
        <end position="326"/>
    </location>
</feature>
<name>A0A024VY74_PLAFA</name>
<sequence length="476" mass="56424">MMNNQNGTFNSNTHVSNVSPSLSNNYYYNHPSMHERNYIDMHRNDSIINNYNGNDHLEDRSPRINRLENNSYYDISQDGHLMANPNDNNIYNNNIYDNNNNNYHYQRSSYNYNNYSGSFLEETQNFNMNNRHHNHPLHYEEKLKKFKYNIKKRNKRNIKKIELKVNDLLNSLNVHIKTDKMEVIFLLNKYFKKLNKYKKRARHFNTIGIKELGRKTGIPSHSQTTDLFDNIYLNNNHMNNASQNNFLFSRDSFRHSSIIQDVNQEIYLNDQSVASDSSSTICDSDNNDNNDNGNNNDNNGDNNDNNGDNNDNNGDNNDNNDDNNNNYLHTHQCEYLSYNRSQDNCSPIEKDESNFNNNFNDEDYHNNGLYKSKSCYIRNMNTAHMNDSSNDEFYSNNFLYTPNKNIQNESYNNYKNNDISFDNINGLSSFNHYINDRRYSQLSFFNYDTSRHRNSYGLENNHRSNNHHFYIGRRDS</sequence>
<reference evidence="5 6" key="1">
    <citation type="submission" date="2013-02" db="EMBL/GenBank/DDBJ databases">
        <title>The Genome Annotation of Plasmodium falciparum Tanzania (2000708).</title>
        <authorList>
            <consortium name="The Broad Institute Genome Sequencing Platform"/>
            <consortium name="The Broad Institute Genome Sequencing Center for Infectious Disease"/>
            <person name="Neafsey D."/>
            <person name="Hoffman S."/>
            <person name="Volkman S."/>
            <person name="Rosenthal P."/>
            <person name="Walker B."/>
            <person name="Young S.K."/>
            <person name="Zeng Q."/>
            <person name="Gargeya S."/>
            <person name="Fitzgerald M."/>
            <person name="Haas B."/>
            <person name="Abouelleil A."/>
            <person name="Allen A.W."/>
            <person name="Alvarado L."/>
            <person name="Arachchi H.M."/>
            <person name="Berlin A.M."/>
            <person name="Chapman S.B."/>
            <person name="Gainer-Dewar J."/>
            <person name="Goldberg J."/>
            <person name="Griggs A."/>
            <person name="Gujja S."/>
            <person name="Hansen M."/>
            <person name="Howarth C."/>
            <person name="Imamovic A."/>
            <person name="Ireland A."/>
            <person name="Larimer J."/>
            <person name="McCowan C."/>
            <person name="Murphy C."/>
            <person name="Pearson M."/>
            <person name="Poon T.W."/>
            <person name="Priest M."/>
            <person name="Roberts A."/>
            <person name="Saif S."/>
            <person name="Shea T."/>
            <person name="Sisk P."/>
            <person name="Sykes S."/>
            <person name="Wortman J."/>
            <person name="Nusbaum C."/>
            <person name="Birren B."/>
        </authorList>
    </citation>
    <scope>NUCLEOTIDE SEQUENCE [LARGE SCALE GENOMIC DNA]</scope>
    <source>
        <strain evidence="6">Tanzania (2000708)</strain>
    </source>
</reference>
<feature type="non-terminal residue" evidence="5">
    <location>
        <position position="476"/>
    </location>
</feature>
<dbReference type="PANTHER" id="PTHR12827:SF3">
    <property type="entry name" value="ANAPHASE-PROMOTING COMPLEX SUBUNIT 1"/>
    <property type="match status" value="1"/>
</dbReference>
<dbReference type="PANTHER" id="PTHR12827">
    <property type="entry name" value="MEIOTIC CHECKPOINT REGULATOR TSG24 FAMILY MEMBER"/>
    <property type="match status" value="1"/>
</dbReference>
<evidence type="ECO:0000256" key="1">
    <source>
        <dbReference type="ARBA" id="ARBA00022618"/>
    </source>
</evidence>
<keyword evidence="3" id="KW-0131">Cell cycle</keyword>
<evidence type="ECO:0000313" key="6">
    <source>
        <dbReference type="Proteomes" id="UP000030708"/>
    </source>
</evidence>
<proteinExistence type="predicted"/>
<dbReference type="GO" id="GO:0060090">
    <property type="term" value="F:molecular adaptor activity"/>
    <property type="evidence" value="ECO:0007669"/>
    <property type="project" value="TreeGrafter"/>
</dbReference>
<evidence type="ECO:0000256" key="3">
    <source>
        <dbReference type="ARBA" id="ARBA00023306"/>
    </source>
</evidence>
<keyword evidence="1" id="KW-0132">Cell division</keyword>
<dbReference type="Proteomes" id="UP000030708">
    <property type="component" value="Unassembled WGS sequence"/>
</dbReference>
<reference evidence="5 6" key="2">
    <citation type="submission" date="2013-02" db="EMBL/GenBank/DDBJ databases">
        <title>The Genome Sequence of Plasmodium falciparum Tanzania (2000708).</title>
        <authorList>
            <consortium name="The Broad Institute Genome Sequencing Platform"/>
            <consortium name="The Broad Institute Genome Sequencing Center for Infectious Disease"/>
            <person name="Neafsey D."/>
            <person name="Cheeseman I."/>
            <person name="Volkman S."/>
            <person name="Adams J."/>
            <person name="Walker B."/>
            <person name="Young S.K."/>
            <person name="Zeng Q."/>
            <person name="Gargeya S."/>
            <person name="Fitzgerald M."/>
            <person name="Haas B."/>
            <person name="Abouelleil A."/>
            <person name="Alvarado L."/>
            <person name="Arachchi H.M."/>
            <person name="Berlin A.M."/>
            <person name="Chapman S.B."/>
            <person name="Dewar J."/>
            <person name="Goldberg J."/>
            <person name="Griggs A."/>
            <person name="Gujja S."/>
            <person name="Hansen M."/>
            <person name="Howarth C."/>
            <person name="Imamovic A."/>
            <person name="Larimer J."/>
            <person name="McCowan C."/>
            <person name="Murphy C."/>
            <person name="Neiman D."/>
            <person name="Pearson M."/>
            <person name="Priest M."/>
            <person name="Roberts A."/>
            <person name="Saif S."/>
            <person name="Shea T."/>
            <person name="Sisk P."/>
            <person name="Sykes S."/>
            <person name="Wortman J."/>
            <person name="Nusbaum C."/>
            <person name="Birren B."/>
        </authorList>
    </citation>
    <scope>NUCLEOTIDE SEQUENCE [LARGE SCALE GENOMIC DNA]</scope>
    <source>
        <strain evidence="6">Tanzania (2000708)</strain>
    </source>
</reference>
<evidence type="ECO:0000256" key="2">
    <source>
        <dbReference type="ARBA" id="ARBA00022776"/>
    </source>
</evidence>
<dbReference type="GO" id="GO:0031145">
    <property type="term" value="P:anaphase-promoting complex-dependent catabolic process"/>
    <property type="evidence" value="ECO:0007669"/>
    <property type="project" value="TreeGrafter"/>
</dbReference>
<accession>A0A024VY74</accession>
<keyword evidence="2" id="KW-0498">Mitosis</keyword>
<dbReference type="GO" id="GO:0005680">
    <property type="term" value="C:anaphase-promoting complex"/>
    <property type="evidence" value="ECO:0007669"/>
    <property type="project" value="InterPro"/>
</dbReference>
<gene>
    <name evidence="5" type="ORF">PFTANZ_06434</name>
</gene>
<dbReference type="GO" id="GO:0051301">
    <property type="term" value="P:cell division"/>
    <property type="evidence" value="ECO:0007669"/>
    <property type="project" value="UniProtKB-KW"/>
</dbReference>
<evidence type="ECO:0000313" key="5">
    <source>
        <dbReference type="EMBL" id="ETW32846.1"/>
    </source>
</evidence>
<feature type="region of interest" description="Disordered" evidence="4">
    <location>
        <begin position="277"/>
        <end position="328"/>
    </location>
</feature>